<dbReference type="PANTHER" id="PTHR11265">
    <property type="entry name" value="S-ADENOSYL-METHYLTRANSFERASE MRAW"/>
    <property type="match status" value="1"/>
</dbReference>
<dbReference type="EC" id="2.1.1.199" evidence="6"/>
<dbReference type="Proteomes" id="UP000315700">
    <property type="component" value="Chromosome"/>
</dbReference>
<evidence type="ECO:0000313" key="9">
    <source>
        <dbReference type="Proteomes" id="UP000315700"/>
    </source>
</evidence>
<dbReference type="OrthoDB" id="9806637at2"/>
<proteinExistence type="inferred from homology"/>
<dbReference type="AlphaFoldDB" id="A0A517SGY6"/>
<reference evidence="8 9" key="1">
    <citation type="submission" date="2019-02" db="EMBL/GenBank/DDBJ databases">
        <title>Deep-cultivation of Planctomycetes and their phenomic and genomic characterization uncovers novel biology.</title>
        <authorList>
            <person name="Wiegand S."/>
            <person name="Jogler M."/>
            <person name="Boedeker C."/>
            <person name="Pinto D."/>
            <person name="Vollmers J."/>
            <person name="Rivas-Marin E."/>
            <person name="Kohn T."/>
            <person name="Peeters S.H."/>
            <person name="Heuer A."/>
            <person name="Rast P."/>
            <person name="Oberbeckmann S."/>
            <person name="Bunk B."/>
            <person name="Jeske O."/>
            <person name="Meyerdierks A."/>
            <person name="Storesund J.E."/>
            <person name="Kallscheuer N."/>
            <person name="Luecker S."/>
            <person name="Lage O.M."/>
            <person name="Pohl T."/>
            <person name="Merkel B.J."/>
            <person name="Hornburger P."/>
            <person name="Mueller R.-W."/>
            <person name="Bruemmer F."/>
            <person name="Labrenz M."/>
            <person name="Spormann A.M."/>
            <person name="Op den Camp H."/>
            <person name="Overmann J."/>
            <person name="Amann R."/>
            <person name="Jetten M.S.M."/>
            <person name="Mascher T."/>
            <person name="Medema M.H."/>
            <person name="Devos D.P."/>
            <person name="Kaster A.-K."/>
            <person name="Ovreas L."/>
            <person name="Rohde M."/>
            <person name="Galperin M.Y."/>
            <person name="Jogler C."/>
        </authorList>
    </citation>
    <scope>NUCLEOTIDE SEQUENCE [LARGE SCALE GENOMIC DNA]</scope>
    <source>
        <strain evidence="8 9">Pan44</strain>
    </source>
</reference>
<keyword evidence="5 6" id="KW-0949">S-adenosyl-L-methionine</keyword>
<dbReference type="InterPro" id="IPR002903">
    <property type="entry name" value="RsmH"/>
</dbReference>
<feature type="binding site" evidence="6">
    <location>
        <position position="95"/>
    </location>
    <ligand>
        <name>S-adenosyl-L-methionine</name>
        <dbReference type="ChEBI" id="CHEBI:59789"/>
    </ligand>
</feature>
<comment type="function">
    <text evidence="6">Specifically methylates the N4 position of cytidine in position 1402 (C1402) of 16S rRNA.</text>
</comment>
<dbReference type="Gene3D" id="1.10.150.170">
    <property type="entry name" value="Putative methyltransferase TM0872, insert domain"/>
    <property type="match status" value="1"/>
</dbReference>
<feature type="binding site" evidence="6">
    <location>
        <position position="69"/>
    </location>
    <ligand>
        <name>S-adenosyl-L-methionine</name>
        <dbReference type="ChEBI" id="CHEBI:59789"/>
    </ligand>
</feature>
<comment type="subcellular location">
    <subcellularLocation>
        <location evidence="6">Cytoplasm</location>
    </subcellularLocation>
</comment>
<feature type="compositionally biased region" description="Basic residues" evidence="7">
    <location>
        <begin position="297"/>
        <end position="307"/>
    </location>
</feature>
<dbReference type="KEGG" id="ccos:Pan44_34240"/>
<keyword evidence="2 6" id="KW-0698">rRNA processing</keyword>
<dbReference type="InterPro" id="IPR029063">
    <property type="entry name" value="SAM-dependent_MTases_sf"/>
</dbReference>
<evidence type="ECO:0000256" key="4">
    <source>
        <dbReference type="ARBA" id="ARBA00022679"/>
    </source>
</evidence>
<evidence type="ECO:0000256" key="2">
    <source>
        <dbReference type="ARBA" id="ARBA00022552"/>
    </source>
</evidence>
<dbReference type="GO" id="GO:0071424">
    <property type="term" value="F:rRNA (cytosine-N4-)-methyltransferase activity"/>
    <property type="evidence" value="ECO:0007669"/>
    <property type="project" value="UniProtKB-UniRule"/>
</dbReference>
<feature type="binding site" evidence="6">
    <location>
        <begin position="49"/>
        <end position="51"/>
    </location>
    <ligand>
        <name>S-adenosyl-L-methionine</name>
        <dbReference type="ChEBI" id="CHEBI:59789"/>
    </ligand>
</feature>
<accession>A0A517SGY6</accession>
<evidence type="ECO:0000313" key="8">
    <source>
        <dbReference type="EMBL" id="QDT55381.1"/>
    </source>
</evidence>
<organism evidence="8 9">
    <name type="scientific">Caulifigura coniformis</name>
    <dbReference type="NCBI Taxonomy" id="2527983"/>
    <lineage>
        <taxon>Bacteria</taxon>
        <taxon>Pseudomonadati</taxon>
        <taxon>Planctomycetota</taxon>
        <taxon>Planctomycetia</taxon>
        <taxon>Planctomycetales</taxon>
        <taxon>Planctomycetaceae</taxon>
        <taxon>Caulifigura</taxon>
    </lineage>
</organism>
<dbReference type="GO" id="GO:0070475">
    <property type="term" value="P:rRNA base methylation"/>
    <property type="evidence" value="ECO:0007669"/>
    <property type="project" value="UniProtKB-UniRule"/>
</dbReference>
<keyword evidence="6" id="KW-0963">Cytoplasm</keyword>
<dbReference type="InterPro" id="IPR023397">
    <property type="entry name" value="SAM-dep_MeTrfase_MraW_recog"/>
</dbReference>
<dbReference type="Pfam" id="PF01795">
    <property type="entry name" value="Methyltransf_5"/>
    <property type="match status" value="1"/>
</dbReference>
<dbReference type="SUPFAM" id="SSF53335">
    <property type="entry name" value="S-adenosyl-L-methionine-dependent methyltransferases"/>
    <property type="match status" value="1"/>
</dbReference>
<name>A0A517SGY6_9PLAN</name>
<evidence type="ECO:0000256" key="1">
    <source>
        <dbReference type="ARBA" id="ARBA00010396"/>
    </source>
</evidence>
<dbReference type="HAMAP" id="MF_01007">
    <property type="entry name" value="16SrRNA_methyltr_H"/>
    <property type="match status" value="1"/>
</dbReference>
<dbReference type="EMBL" id="CP036271">
    <property type="protein sequence ID" value="QDT55381.1"/>
    <property type="molecule type" value="Genomic_DNA"/>
</dbReference>
<evidence type="ECO:0000256" key="5">
    <source>
        <dbReference type="ARBA" id="ARBA00022691"/>
    </source>
</evidence>
<protein>
    <recommendedName>
        <fullName evidence="6">Ribosomal RNA small subunit methyltransferase H</fullName>
        <ecNumber evidence="6">2.1.1.199</ecNumber>
    </recommendedName>
    <alternativeName>
        <fullName evidence="6">16S rRNA m(4)C1402 methyltransferase</fullName>
    </alternativeName>
    <alternativeName>
        <fullName evidence="6">rRNA (cytosine-N(4)-)-methyltransferase RsmH</fullName>
    </alternativeName>
</protein>
<dbReference type="InParanoid" id="A0A517SGY6"/>
<feature type="binding site" evidence="6">
    <location>
        <position position="116"/>
    </location>
    <ligand>
        <name>S-adenosyl-L-methionine</name>
        <dbReference type="ChEBI" id="CHEBI:59789"/>
    </ligand>
</feature>
<evidence type="ECO:0000256" key="6">
    <source>
        <dbReference type="HAMAP-Rule" id="MF_01007"/>
    </source>
</evidence>
<evidence type="ECO:0000256" key="3">
    <source>
        <dbReference type="ARBA" id="ARBA00022603"/>
    </source>
</evidence>
<gene>
    <name evidence="6 8" type="primary">rsmH</name>
    <name evidence="8" type="ORF">Pan44_34240</name>
</gene>
<dbReference type="PANTHER" id="PTHR11265:SF0">
    <property type="entry name" value="12S RRNA N4-METHYLCYTIDINE METHYLTRANSFERASE"/>
    <property type="match status" value="1"/>
</dbReference>
<dbReference type="RefSeq" id="WP_145031137.1">
    <property type="nucleotide sequence ID" value="NZ_CP036271.1"/>
</dbReference>
<dbReference type="Gene3D" id="3.40.50.150">
    <property type="entry name" value="Vaccinia Virus protein VP39"/>
    <property type="match status" value="1"/>
</dbReference>
<dbReference type="SUPFAM" id="SSF81799">
    <property type="entry name" value="Putative methyltransferase TM0872, insert domain"/>
    <property type="match status" value="1"/>
</dbReference>
<feature type="region of interest" description="Disordered" evidence="7">
    <location>
        <begin position="278"/>
        <end position="307"/>
    </location>
</feature>
<dbReference type="GO" id="GO:0005737">
    <property type="term" value="C:cytoplasm"/>
    <property type="evidence" value="ECO:0007669"/>
    <property type="project" value="UniProtKB-SubCell"/>
</dbReference>
<keyword evidence="3 6" id="KW-0489">Methyltransferase</keyword>
<feature type="binding site" evidence="6">
    <location>
        <position position="123"/>
    </location>
    <ligand>
        <name>S-adenosyl-L-methionine</name>
        <dbReference type="ChEBI" id="CHEBI:59789"/>
    </ligand>
</feature>
<dbReference type="PIRSF" id="PIRSF004486">
    <property type="entry name" value="MraW"/>
    <property type="match status" value="1"/>
</dbReference>
<keyword evidence="9" id="KW-1185">Reference proteome</keyword>
<sequence length="307" mass="33565">MTDTPASPSGPSPRPAVRAVHIPVLLKETLAALDLRPGMTVVDGTVGAGGHSRKILEAIRPGGTLIGVDRDSMMLRLAAENLGESPDVVLKQSSYAELDAVLDELAVPAVDRVLVDLGLSSDQLADRERGFGFKAGGPLDLRFDVRHGQPASELLRTADVQQLTDIFRDYGEDANAHRIAHAIVQGRSKSPIETAEQLARVVEQASPGRRGDTHPATRVFQALRIAVNEELEQLKRLLGDVAPRRIRSGGRLVVISFHSLEDRYVKDAFRETERWEPLTKKPVTGTPTEERLNPRSRSAKLRAAVRR</sequence>
<dbReference type="FunCoup" id="A0A517SGY6">
    <property type="interactions" value="559"/>
</dbReference>
<evidence type="ECO:0000256" key="7">
    <source>
        <dbReference type="SAM" id="MobiDB-lite"/>
    </source>
</evidence>
<comment type="catalytic activity">
    <reaction evidence="6">
        <text>cytidine(1402) in 16S rRNA + S-adenosyl-L-methionine = N(4)-methylcytidine(1402) in 16S rRNA + S-adenosyl-L-homocysteine + H(+)</text>
        <dbReference type="Rhea" id="RHEA:42928"/>
        <dbReference type="Rhea" id="RHEA-COMP:10286"/>
        <dbReference type="Rhea" id="RHEA-COMP:10287"/>
        <dbReference type="ChEBI" id="CHEBI:15378"/>
        <dbReference type="ChEBI" id="CHEBI:57856"/>
        <dbReference type="ChEBI" id="CHEBI:59789"/>
        <dbReference type="ChEBI" id="CHEBI:74506"/>
        <dbReference type="ChEBI" id="CHEBI:82748"/>
        <dbReference type="EC" id="2.1.1.199"/>
    </reaction>
</comment>
<dbReference type="NCBIfam" id="TIGR00006">
    <property type="entry name" value="16S rRNA (cytosine(1402)-N(4))-methyltransferase RsmH"/>
    <property type="match status" value="1"/>
</dbReference>
<comment type="similarity">
    <text evidence="1 6">Belongs to the methyltransferase superfamily. RsmH family.</text>
</comment>
<keyword evidence="4 6" id="KW-0808">Transferase</keyword>